<dbReference type="InterPro" id="IPR050230">
    <property type="entry name" value="CALM/Myosin/TropC-like"/>
</dbReference>
<dbReference type="PANTHER" id="PTHR23048">
    <property type="entry name" value="MYOSIN LIGHT CHAIN 1, 3"/>
    <property type="match status" value="1"/>
</dbReference>
<comment type="function">
    <text evidence="6">In molluscan muscle, calcium regulation is associated with myosin rather than with actin. Muscle myosin contains two types of light chains: the catalytic light chain, essential for ATPase activity, and the regulatory light chain, a calcium-binding protein responsible for Ca(2+) dependent binding and Ca(2+) dependent Mg-ATPase activity.</text>
</comment>
<dbReference type="GO" id="GO:0005509">
    <property type="term" value="F:calcium ion binding"/>
    <property type="evidence" value="ECO:0007669"/>
    <property type="project" value="InterPro"/>
</dbReference>
<organism evidence="9 10">
    <name type="scientific">Pinctada imbricata</name>
    <name type="common">Atlantic pearl-oyster</name>
    <name type="synonym">Pinctada martensii</name>
    <dbReference type="NCBI Taxonomy" id="66713"/>
    <lineage>
        <taxon>Eukaryota</taxon>
        <taxon>Metazoa</taxon>
        <taxon>Spiralia</taxon>
        <taxon>Lophotrochozoa</taxon>
        <taxon>Mollusca</taxon>
        <taxon>Bivalvia</taxon>
        <taxon>Autobranchia</taxon>
        <taxon>Pteriomorphia</taxon>
        <taxon>Pterioida</taxon>
        <taxon>Pterioidea</taxon>
        <taxon>Pteriidae</taxon>
        <taxon>Pinctada</taxon>
    </lineage>
</organism>
<comment type="caution">
    <text evidence="9">The sequence shown here is derived from an EMBL/GenBank/DDBJ whole genome shotgun (WGS) entry which is preliminary data.</text>
</comment>
<keyword evidence="3" id="KW-0518">Myosin</keyword>
<sequence>MHNRLLFVSFSEIQRSFRVLDTDKNGRLSVNELINGLRVIGLNPTQREAKQLIEEVDKSGTGFLLYEDYEKIMIDQMKNRDKEEELFTQAFKKFDRDGNGIIDFKELKFILCRTGDKLTDEEVDEFFQEADQNHDGKINYTGIRWPSMFVNIYYY</sequence>
<dbReference type="InterPro" id="IPR011992">
    <property type="entry name" value="EF-hand-dom_pair"/>
</dbReference>
<evidence type="ECO:0000259" key="8">
    <source>
        <dbReference type="PROSITE" id="PS50222"/>
    </source>
</evidence>
<evidence type="ECO:0000256" key="4">
    <source>
        <dbReference type="ARBA" id="ARBA00023175"/>
    </source>
</evidence>
<accession>A0AA88Y206</accession>
<dbReference type="Gene3D" id="1.10.238.10">
    <property type="entry name" value="EF-hand"/>
    <property type="match status" value="2"/>
</dbReference>
<dbReference type="PROSITE" id="PS00018">
    <property type="entry name" value="EF_HAND_1"/>
    <property type="match status" value="2"/>
</dbReference>
<dbReference type="GO" id="GO:0016460">
    <property type="term" value="C:myosin II complex"/>
    <property type="evidence" value="ECO:0007669"/>
    <property type="project" value="TreeGrafter"/>
</dbReference>
<dbReference type="AlphaFoldDB" id="A0AA88Y206"/>
<proteinExistence type="predicted"/>
<evidence type="ECO:0000256" key="6">
    <source>
        <dbReference type="ARBA" id="ARBA00049593"/>
    </source>
</evidence>
<reference evidence="9" key="1">
    <citation type="submission" date="2019-08" db="EMBL/GenBank/DDBJ databases">
        <title>The improved chromosome-level genome for the pearl oyster Pinctada fucata martensii using PacBio sequencing and Hi-C.</title>
        <authorList>
            <person name="Zheng Z."/>
        </authorList>
    </citation>
    <scope>NUCLEOTIDE SEQUENCE</scope>
    <source>
        <strain evidence="9">ZZ-2019</strain>
        <tissue evidence="9">Adductor muscle</tissue>
    </source>
</reference>
<evidence type="ECO:0000256" key="7">
    <source>
        <dbReference type="ARBA" id="ARBA00078496"/>
    </source>
</evidence>
<evidence type="ECO:0000256" key="5">
    <source>
        <dbReference type="ARBA" id="ARBA00023179"/>
    </source>
</evidence>
<keyword evidence="2" id="KW-0106">Calcium</keyword>
<evidence type="ECO:0000256" key="1">
    <source>
        <dbReference type="ARBA" id="ARBA00022737"/>
    </source>
</evidence>
<evidence type="ECO:0000313" key="9">
    <source>
        <dbReference type="EMBL" id="KAK3087738.1"/>
    </source>
</evidence>
<dbReference type="Proteomes" id="UP001186944">
    <property type="component" value="Unassembled WGS sequence"/>
</dbReference>
<keyword evidence="10" id="KW-1185">Reference proteome</keyword>
<keyword evidence="1" id="KW-0677">Repeat</keyword>
<protein>
    <recommendedName>
        <fullName evidence="7">Sulfhydryl light chain</fullName>
    </recommendedName>
</protein>
<keyword evidence="5" id="KW-0514">Muscle protein</keyword>
<dbReference type="InterPro" id="IPR018247">
    <property type="entry name" value="EF_Hand_1_Ca_BS"/>
</dbReference>
<keyword evidence="4" id="KW-0505">Motor protein</keyword>
<evidence type="ECO:0000256" key="2">
    <source>
        <dbReference type="ARBA" id="ARBA00022837"/>
    </source>
</evidence>
<gene>
    <name evidence="9" type="ORF">FSP39_010002</name>
</gene>
<dbReference type="Pfam" id="PF13499">
    <property type="entry name" value="EF-hand_7"/>
    <property type="match status" value="2"/>
</dbReference>
<dbReference type="SMART" id="SM00054">
    <property type="entry name" value="EFh"/>
    <property type="match status" value="4"/>
</dbReference>
<feature type="domain" description="EF-hand" evidence="8">
    <location>
        <begin position="8"/>
        <end position="43"/>
    </location>
</feature>
<dbReference type="PANTHER" id="PTHR23048:SF0">
    <property type="entry name" value="CALMODULIN LIKE 3"/>
    <property type="match status" value="1"/>
</dbReference>
<feature type="domain" description="EF-hand" evidence="8">
    <location>
        <begin position="82"/>
        <end position="117"/>
    </location>
</feature>
<feature type="domain" description="EF-hand" evidence="8">
    <location>
        <begin position="44"/>
        <end position="79"/>
    </location>
</feature>
<dbReference type="InterPro" id="IPR002048">
    <property type="entry name" value="EF_hand_dom"/>
</dbReference>
<name>A0AA88Y206_PINIB</name>
<dbReference type="SUPFAM" id="SSF47473">
    <property type="entry name" value="EF-hand"/>
    <property type="match status" value="1"/>
</dbReference>
<dbReference type="CDD" id="cd00051">
    <property type="entry name" value="EFh"/>
    <property type="match status" value="1"/>
</dbReference>
<evidence type="ECO:0000313" key="10">
    <source>
        <dbReference type="Proteomes" id="UP001186944"/>
    </source>
</evidence>
<dbReference type="EMBL" id="VSWD01000011">
    <property type="protein sequence ID" value="KAK3087738.1"/>
    <property type="molecule type" value="Genomic_DNA"/>
</dbReference>
<evidence type="ECO:0000256" key="3">
    <source>
        <dbReference type="ARBA" id="ARBA00023123"/>
    </source>
</evidence>
<dbReference type="FunFam" id="1.10.238.10:FF:000003">
    <property type="entry name" value="Calmodulin A"/>
    <property type="match status" value="1"/>
</dbReference>
<dbReference type="PROSITE" id="PS50222">
    <property type="entry name" value="EF_HAND_2"/>
    <property type="match status" value="3"/>
</dbReference>